<evidence type="ECO:0000313" key="3">
    <source>
        <dbReference type="Proteomes" id="UP001366166"/>
    </source>
</evidence>
<feature type="domain" description="Cupin type-2" evidence="1">
    <location>
        <begin position="18"/>
        <end position="88"/>
    </location>
</feature>
<evidence type="ECO:0000313" key="2">
    <source>
        <dbReference type="EMBL" id="BEQ16760.1"/>
    </source>
</evidence>
<proteinExistence type="predicted"/>
<name>A0AAU9ELG0_9BACT</name>
<dbReference type="RefSeq" id="WP_338603053.1">
    <property type="nucleotide sequence ID" value="NZ_AP028679.1"/>
</dbReference>
<reference evidence="3" key="1">
    <citation type="journal article" date="2023" name="Arch. Microbiol.">
        <title>Desulfoferula mesophilus gen. nov. sp. nov., a mesophilic sulfate-reducing bacterium isolated from a brackish lake sediment.</title>
        <authorList>
            <person name="Watanabe T."/>
            <person name="Yabe T."/>
            <person name="Tsuji J.M."/>
            <person name="Fukui M."/>
        </authorList>
    </citation>
    <scope>NUCLEOTIDE SEQUENCE [LARGE SCALE GENOMIC DNA]</scope>
    <source>
        <strain evidence="3">12FAK</strain>
    </source>
</reference>
<dbReference type="EMBL" id="AP028679">
    <property type="protein sequence ID" value="BEQ16760.1"/>
    <property type="molecule type" value="Genomic_DNA"/>
</dbReference>
<dbReference type="Proteomes" id="UP001366166">
    <property type="component" value="Chromosome"/>
</dbReference>
<accession>A0AAU9ELG0</accession>
<dbReference type="InterPro" id="IPR014710">
    <property type="entry name" value="RmlC-like_jellyroll"/>
</dbReference>
<dbReference type="KEGG" id="dmp:FAK_38260"/>
<dbReference type="Pfam" id="PF07883">
    <property type="entry name" value="Cupin_2"/>
    <property type="match status" value="1"/>
</dbReference>
<dbReference type="AlphaFoldDB" id="A0AAU9ELG0"/>
<organism evidence="2 3">
    <name type="scientific">Desulfoferula mesophila</name>
    <dbReference type="NCBI Taxonomy" id="3058419"/>
    <lineage>
        <taxon>Bacteria</taxon>
        <taxon>Pseudomonadati</taxon>
        <taxon>Thermodesulfobacteriota</taxon>
        <taxon>Desulfarculia</taxon>
        <taxon>Desulfarculales</taxon>
        <taxon>Desulfarculaceae</taxon>
        <taxon>Desulfoferula</taxon>
    </lineage>
</organism>
<dbReference type="SUPFAM" id="SSF51182">
    <property type="entry name" value="RmlC-like cupins"/>
    <property type="match status" value="1"/>
</dbReference>
<evidence type="ECO:0000259" key="1">
    <source>
        <dbReference type="Pfam" id="PF07883"/>
    </source>
</evidence>
<gene>
    <name evidence="2" type="ORF">FAK_38260</name>
</gene>
<protein>
    <submittedName>
        <fullName evidence="2">Cupin</fullName>
    </submittedName>
</protein>
<keyword evidence="3" id="KW-1185">Reference proteome</keyword>
<dbReference type="InterPro" id="IPR011051">
    <property type="entry name" value="RmlC_Cupin_sf"/>
</dbReference>
<dbReference type="InterPro" id="IPR013096">
    <property type="entry name" value="Cupin_2"/>
</dbReference>
<dbReference type="Gene3D" id="2.60.120.10">
    <property type="entry name" value="Jelly Rolls"/>
    <property type="match status" value="1"/>
</dbReference>
<sequence>MQVTSTVQVDNERVKATLWRLPPGGATGHHVHPLDYVVVPLTDGVLRLQDADGTKEVGLQAGATYARPAGVSHNTINAGEREFSFVEVELK</sequence>